<evidence type="ECO:0000256" key="2">
    <source>
        <dbReference type="SAM" id="Phobius"/>
    </source>
</evidence>
<proteinExistence type="predicted"/>
<dbReference type="HOGENOM" id="CLU_169586_0_0_11"/>
<dbReference type="AlphaFoldDB" id="E4NBS6"/>
<feature type="transmembrane region" description="Helical" evidence="2">
    <location>
        <begin position="53"/>
        <end position="76"/>
    </location>
</feature>
<evidence type="ECO:0000313" key="3">
    <source>
        <dbReference type="EMBL" id="BAJ28657.1"/>
    </source>
</evidence>
<feature type="region of interest" description="Disordered" evidence="1">
    <location>
        <begin position="80"/>
        <end position="115"/>
    </location>
</feature>
<keyword evidence="2" id="KW-0472">Membrane</keyword>
<name>E4NBS6_KITSK</name>
<dbReference type="KEGG" id="ksk:KSE_28460"/>
<keyword evidence="2" id="KW-0812">Transmembrane</keyword>
<dbReference type="PATRIC" id="fig|452652.3.peg.2849"/>
<feature type="transmembrane region" description="Helical" evidence="2">
    <location>
        <begin position="27"/>
        <end position="47"/>
    </location>
</feature>
<feature type="compositionally biased region" description="Low complexity" evidence="1">
    <location>
        <begin position="82"/>
        <end position="104"/>
    </location>
</feature>
<evidence type="ECO:0000313" key="4">
    <source>
        <dbReference type="Proteomes" id="UP000007076"/>
    </source>
</evidence>
<dbReference type="Proteomes" id="UP000007076">
    <property type="component" value="Chromosome"/>
</dbReference>
<accession>E4NBS6</accession>
<keyword evidence="4" id="KW-1185">Reference proteome</keyword>
<gene>
    <name evidence="3" type="ordered locus">KSE_28460</name>
</gene>
<reference evidence="3 4" key="1">
    <citation type="journal article" date="2010" name="DNA Res.">
        <title>Genome sequence of Kitasatospora setae NBRC 14216T: an evolutionary snapshot of the family Streptomycetaceae.</title>
        <authorList>
            <person name="Ichikawa N."/>
            <person name="Oguchi A."/>
            <person name="Ikeda H."/>
            <person name="Ishikawa J."/>
            <person name="Kitani S."/>
            <person name="Watanabe Y."/>
            <person name="Nakamura S."/>
            <person name="Katano Y."/>
            <person name="Kishi E."/>
            <person name="Sasagawa M."/>
            <person name="Ankai A."/>
            <person name="Fukui S."/>
            <person name="Hashimoto Y."/>
            <person name="Kamata S."/>
            <person name="Otoguro M."/>
            <person name="Tanikawa S."/>
            <person name="Nihira T."/>
            <person name="Horinouchi S."/>
            <person name="Ohnishi Y."/>
            <person name="Hayakawa M."/>
            <person name="Kuzuyama T."/>
            <person name="Arisawa A."/>
            <person name="Nomoto F."/>
            <person name="Miura H."/>
            <person name="Takahashi Y."/>
            <person name="Fujita N."/>
        </authorList>
    </citation>
    <scope>NUCLEOTIDE SEQUENCE [LARGE SCALE GENOMIC DNA]</scope>
    <source>
        <strain evidence="4">ATCC 33774 / DSM 43861 / JCM 3304 / KCC A-0304 / NBRC 14216 / KM-6054</strain>
    </source>
</reference>
<feature type="compositionally biased region" description="Basic and acidic residues" evidence="1">
    <location>
        <begin position="105"/>
        <end position="115"/>
    </location>
</feature>
<sequence length="115" mass="11468">MPRPAVPSRAVTASRAAALVSGGRFSAAQWGVGTLTAVVAAVALLAVSGESGVWRVAVLVGFAVLLGTLSAVLLAARRRPARPVGRAGSAGPAGPPVAARPAPAVRERAYAHQSR</sequence>
<organism evidence="3 4">
    <name type="scientific">Kitasatospora setae (strain ATCC 33774 / DSM 43861 / JCM 3304 / KCC A-0304 / NBRC 14216 / KM-6054)</name>
    <name type="common">Streptomyces setae</name>
    <dbReference type="NCBI Taxonomy" id="452652"/>
    <lineage>
        <taxon>Bacteria</taxon>
        <taxon>Bacillati</taxon>
        <taxon>Actinomycetota</taxon>
        <taxon>Actinomycetes</taxon>
        <taxon>Kitasatosporales</taxon>
        <taxon>Streptomycetaceae</taxon>
        <taxon>Kitasatospora</taxon>
    </lineage>
</organism>
<dbReference type="EMBL" id="AP010968">
    <property type="protein sequence ID" value="BAJ28657.1"/>
    <property type="molecule type" value="Genomic_DNA"/>
</dbReference>
<protein>
    <submittedName>
        <fullName evidence="3">Uncharacterized protein</fullName>
    </submittedName>
</protein>
<keyword evidence="2" id="KW-1133">Transmembrane helix</keyword>
<evidence type="ECO:0000256" key="1">
    <source>
        <dbReference type="SAM" id="MobiDB-lite"/>
    </source>
</evidence>
<dbReference type="eggNOG" id="ENOG5032HFR">
    <property type="taxonomic scope" value="Bacteria"/>
</dbReference>